<evidence type="ECO:0000256" key="2">
    <source>
        <dbReference type="SAM" id="Phobius"/>
    </source>
</evidence>
<gene>
    <name evidence="3" type="ORF">GCM10011365_08530</name>
</gene>
<dbReference type="Proteomes" id="UP000605253">
    <property type="component" value="Unassembled WGS sequence"/>
</dbReference>
<dbReference type="EMBL" id="BMEO01000003">
    <property type="protein sequence ID" value="GGF89657.1"/>
    <property type="molecule type" value="Genomic_DNA"/>
</dbReference>
<organism evidence="3 4">
    <name type="scientific">Marinicella pacifica</name>
    <dbReference type="NCBI Taxonomy" id="1171543"/>
    <lineage>
        <taxon>Bacteria</taxon>
        <taxon>Pseudomonadati</taxon>
        <taxon>Pseudomonadota</taxon>
        <taxon>Gammaproteobacteria</taxon>
        <taxon>Lysobacterales</taxon>
        <taxon>Marinicellaceae</taxon>
        <taxon>Marinicella</taxon>
    </lineage>
</organism>
<name>A0A917FJW7_9GAMM</name>
<keyword evidence="2" id="KW-0812">Transmembrane</keyword>
<feature type="transmembrane region" description="Helical" evidence="2">
    <location>
        <begin position="39"/>
        <end position="61"/>
    </location>
</feature>
<evidence type="ECO:0000313" key="3">
    <source>
        <dbReference type="EMBL" id="GGF89657.1"/>
    </source>
</evidence>
<keyword evidence="2" id="KW-1133">Transmembrane helix</keyword>
<reference evidence="3" key="2">
    <citation type="submission" date="2020-09" db="EMBL/GenBank/DDBJ databases">
        <authorList>
            <person name="Sun Q."/>
            <person name="Zhou Y."/>
        </authorList>
    </citation>
    <scope>NUCLEOTIDE SEQUENCE</scope>
    <source>
        <strain evidence="3">CGMCC 1.12181</strain>
    </source>
</reference>
<keyword evidence="4" id="KW-1185">Reference proteome</keyword>
<reference evidence="3" key="1">
    <citation type="journal article" date="2014" name="Int. J. Syst. Evol. Microbiol.">
        <title>Complete genome sequence of Corynebacterium casei LMG S-19264T (=DSM 44701T), isolated from a smear-ripened cheese.</title>
        <authorList>
            <consortium name="US DOE Joint Genome Institute (JGI-PGF)"/>
            <person name="Walter F."/>
            <person name="Albersmeier A."/>
            <person name="Kalinowski J."/>
            <person name="Ruckert C."/>
        </authorList>
    </citation>
    <scope>NUCLEOTIDE SEQUENCE</scope>
    <source>
        <strain evidence="3">CGMCC 1.12181</strain>
    </source>
</reference>
<feature type="region of interest" description="Disordered" evidence="1">
    <location>
        <begin position="1"/>
        <end position="29"/>
    </location>
</feature>
<feature type="compositionally biased region" description="Basic and acidic residues" evidence="1">
    <location>
        <begin position="8"/>
        <end position="26"/>
    </location>
</feature>
<proteinExistence type="predicted"/>
<evidence type="ECO:0000313" key="4">
    <source>
        <dbReference type="Proteomes" id="UP000605253"/>
    </source>
</evidence>
<protein>
    <submittedName>
        <fullName evidence="3">Uncharacterized protein</fullName>
    </submittedName>
</protein>
<evidence type="ECO:0000256" key="1">
    <source>
        <dbReference type="SAM" id="MobiDB-lite"/>
    </source>
</evidence>
<accession>A0A917FJW7</accession>
<comment type="caution">
    <text evidence="3">The sequence shown here is derived from an EMBL/GenBank/DDBJ whole genome shotgun (WGS) entry which is preliminary data.</text>
</comment>
<dbReference type="AlphaFoldDB" id="A0A917FJW7"/>
<sequence length="84" mass="9530">MTIPHSQSKQDEHICPQCGRDKESVKYRPKAGRMSQRQLILMMVLLPLLVVAMTVGSWYLIKAYRLPSAEVDNNPSQTVLTDTD</sequence>
<keyword evidence="2" id="KW-0472">Membrane</keyword>